<reference evidence="3 4" key="1">
    <citation type="submission" date="2016-10" db="EMBL/GenBank/DDBJ databases">
        <authorList>
            <person name="de Groot N.N."/>
        </authorList>
    </citation>
    <scope>NUCLEOTIDE SEQUENCE [LARGE SCALE GENOMIC DNA]</scope>
    <source>
        <strain evidence="3 4">DSM 22024</strain>
    </source>
</reference>
<dbReference type="AlphaFoldDB" id="A0A1H1UY34"/>
<keyword evidence="4" id="KW-1185">Reference proteome</keyword>
<dbReference type="PANTHER" id="PTHR35861">
    <property type="match status" value="1"/>
</dbReference>
<evidence type="ECO:0000313" key="3">
    <source>
        <dbReference type="EMBL" id="SDS77434.1"/>
    </source>
</evidence>
<dbReference type="STRING" id="117157.SAMN04489717_3825"/>
<evidence type="ECO:0000313" key="4">
    <source>
        <dbReference type="Proteomes" id="UP000198983"/>
    </source>
</evidence>
<gene>
    <name evidence="3" type="ORF">SAMN04489717_3825</name>
</gene>
<dbReference type="Pfam" id="PF17482">
    <property type="entry name" value="Phage_sheath_1C"/>
    <property type="match status" value="1"/>
</dbReference>
<evidence type="ECO:0000256" key="1">
    <source>
        <dbReference type="ARBA" id="ARBA00008005"/>
    </source>
</evidence>
<dbReference type="EMBL" id="LT629732">
    <property type="protein sequence ID" value="SDS77434.1"/>
    <property type="molecule type" value="Genomic_DNA"/>
</dbReference>
<accession>A0A1H1UY34</accession>
<dbReference type="Gene3D" id="3.40.50.11780">
    <property type="match status" value="2"/>
</dbReference>
<dbReference type="RefSeq" id="WP_157728672.1">
    <property type="nucleotide sequence ID" value="NZ_LT629732.1"/>
</dbReference>
<dbReference type="InterPro" id="IPR020287">
    <property type="entry name" value="Tail_sheath_C"/>
</dbReference>
<protein>
    <recommendedName>
        <fullName evidence="2">Tail sheath protein C-terminal domain-containing protein</fullName>
    </recommendedName>
</protein>
<comment type="similarity">
    <text evidence="1">Belongs to the myoviridae tail sheath protein family.</text>
</comment>
<name>A0A1H1UY34_9ACTN</name>
<dbReference type="InterPro" id="IPR052042">
    <property type="entry name" value="Tail_sheath_structural"/>
</dbReference>
<dbReference type="PANTHER" id="PTHR35861:SF1">
    <property type="entry name" value="PHAGE TAIL SHEATH PROTEIN"/>
    <property type="match status" value="1"/>
</dbReference>
<proteinExistence type="inferred from homology"/>
<sequence length="677" mass="72210">MTAPGTGGLGGLSGLGGLGAPGVLVAPPEPVRAITGVRRDVTAFAGIAPRGPVREPVGELLPDTDLAVWLTGPKSRSVAVPVTSWDEYRYAFGGFEGPGRLPYAVAAFFAQGGERAWVVRVVHDYGSDDDAGRAVGPLGSLVTTEGDQLQLSARSEGAWGNRLRATLSFTARPVPVLAATSSELVVTPYQEAPIGSLVRVRLPGDLLQLRFVDRVEDRPDPAGPGLRRYLLLDVPLASAPAGFDLVTGVLAVTDADPLFPREETLAGLGLRADHPRWVGRALVTESTLLQPTVGWAGGTVDLAEVDPTLPPVEAALAGGRDRWDDVVPEDFWDPGWVPGDERPGSGVHCLAENDEVALLAAPDLYDPAPIAPTDDVRDPPTVAGPDFAVCVELSPPAPAPDPPPPGLSGLALDPQVPADLDRIVAAQQALVAFAEIRRDLTVLLDVPLGLPHRRILQWRNAFDSPHAAAYHPWLDVAAPDDARDTLVRVNPSAFAAGIVADRELRLGVPTGPSNQVAIGPVRVSSTVTRNQHDELHADGINVFLADRDGIRLTGARTLSRRAELRQLSVARLMTVLRLSLERELDWAVFEPNGDALWDEVRRMVAAYLARLYAAGAFTGATAQEAFFVRCDRTTMTPNDLDNGRFVCLVGVAPAEPVEYLVLRLARDRDDTVRVEAV</sequence>
<dbReference type="Proteomes" id="UP000198983">
    <property type="component" value="Chromosome I"/>
</dbReference>
<organism evidence="3 4">
    <name type="scientific">Actinopolymorpha singaporensis</name>
    <dbReference type="NCBI Taxonomy" id="117157"/>
    <lineage>
        <taxon>Bacteria</taxon>
        <taxon>Bacillati</taxon>
        <taxon>Actinomycetota</taxon>
        <taxon>Actinomycetes</taxon>
        <taxon>Propionibacteriales</taxon>
        <taxon>Actinopolymorphaceae</taxon>
        <taxon>Actinopolymorpha</taxon>
    </lineage>
</organism>
<feature type="domain" description="Tail sheath protein C-terminal" evidence="2">
    <location>
        <begin position="564"/>
        <end position="663"/>
    </location>
</feature>
<dbReference type="OrthoDB" id="9767864at2"/>
<evidence type="ECO:0000259" key="2">
    <source>
        <dbReference type="Pfam" id="PF17482"/>
    </source>
</evidence>